<evidence type="ECO:0000256" key="7">
    <source>
        <dbReference type="SAM" id="Phobius"/>
    </source>
</evidence>
<dbReference type="GO" id="GO:0016705">
    <property type="term" value="F:oxidoreductase activity, acting on paired donors, with incorporation or reduction of molecular oxygen"/>
    <property type="evidence" value="ECO:0007669"/>
    <property type="project" value="InterPro"/>
</dbReference>
<dbReference type="PRINTS" id="PR00385">
    <property type="entry name" value="P450"/>
</dbReference>
<dbReference type="Proteomes" id="UP000781932">
    <property type="component" value="Unassembled WGS sequence"/>
</dbReference>
<reference evidence="8" key="1">
    <citation type="submission" date="2020-03" db="EMBL/GenBank/DDBJ databases">
        <authorList>
            <person name="He L."/>
        </authorList>
    </citation>
    <scope>NUCLEOTIDE SEQUENCE</scope>
    <source>
        <strain evidence="8">CkLH20</strain>
    </source>
</reference>
<keyword evidence="2 5" id="KW-0349">Heme</keyword>
<comment type="caution">
    <text evidence="8">The sequence shown here is derived from an EMBL/GenBank/DDBJ whole genome shotgun (WGS) entry which is preliminary data.</text>
</comment>
<keyword evidence="7" id="KW-0472">Membrane</keyword>
<evidence type="ECO:0000256" key="6">
    <source>
        <dbReference type="RuleBase" id="RU000461"/>
    </source>
</evidence>
<evidence type="ECO:0000313" key="8">
    <source>
        <dbReference type="EMBL" id="KAF9880185.1"/>
    </source>
</evidence>
<evidence type="ECO:0000256" key="5">
    <source>
        <dbReference type="PIRSR" id="PIRSR602401-1"/>
    </source>
</evidence>
<feature type="binding site" description="axial binding residue" evidence="5">
    <location>
        <position position="475"/>
    </location>
    <ligand>
        <name>heme</name>
        <dbReference type="ChEBI" id="CHEBI:30413"/>
    </ligand>
    <ligandPart>
        <name>Fe</name>
        <dbReference type="ChEBI" id="CHEBI:18248"/>
    </ligandPart>
</feature>
<accession>A0A9P6LNY5</accession>
<evidence type="ECO:0000256" key="3">
    <source>
        <dbReference type="ARBA" id="ARBA00022723"/>
    </source>
</evidence>
<dbReference type="Pfam" id="PF00067">
    <property type="entry name" value="p450"/>
    <property type="match status" value="1"/>
</dbReference>
<evidence type="ECO:0000313" key="9">
    <source>
        <dbReference type="Proteomes" id="UP000781932"/>
    </source>
</evidence>
<dbReference type="GO" id="GO:0004497">
    <property type="term" value="F:monooxygenase activity"/>
    <property type="evidence" value="ECO:0007669"/>
    <property type="project" value="UniProtKB-KW"/>
</dbReference>
<feature type="transmembrane region" description="Helical" evidence="7">
    <location>
        <begin position="20"/>
        <end position="38"/>
    </location>
</feature>
<dbReference type="Gene3D" id="1.10.630.10">
    <property type="entry name" value="Cytochrome P450"/>
    <property type="match status" value="1"/>
</dbReference>
<keyword evidence="3 5" id="KW-0479">Metal-binding</keyword>
<dbReference type="GO" id="GO:0020037">
    <property type="term" value="F:heme binding"/>
    <property type="evidence" value="ECO:0007669"/>
    <property type="project" value="InterPro"/>
</dbReference>
<evidence type="ECO:0000256" key="2">
    <source>
        <dbReference type="ARBA" id="ARBA00022617"/>
    </source>
</evidence>
<keyword evidence="4 5" id="KW-0408">Iron</keyword>
<sequence length="533" mass="60466">MECFRLVTDISWTGLLWPQLLGAGLALWLLYGTFLAIYRVTLHPLAKFPGPRLAGATFWYEVWYDVVLWGRFTHEIKRMHEIYGPIVRINPDEVHCNDPEFVDVIYASGGKKRDKSEMFVAGFANDLRNGGFGTVDHAHHKLRRSAASKYFSRAQIAKLEWVVHQDAQRLCDKFLAYRGRGPFDAASAFSCYTADIVSDYCFGQGFGFLQQPTWEPNFKEAVYVMFHLIHIMRHFPWTTKLMEAVPVWVVKPLSAKIGLLMEHSKIKLPEMVRQTKSAYEAGIKRDRTTVLHALLESDLPPQEKSIKRLAGEANVFLAAGTETSAAALSICTYHLLRNPDVVEKMRAELSTVAPNPKELPNWATLEGLPYFSAVVTEALRLMYGSPSRLPRVAPDEDVVYQGTWTPPGASAPVEVSHVIPRGYAFGMSAYIMHTDERLFPEPSKFRPERWLDEDGQRKRGLERYLLTFSKGSRQCLGMQLAYCELHVAIAAVTLRALPYMRLYETTDVDVEYDFDLAVSMPKKGSKGIRIEMV</sequence>
<keyword evidence="6" id="KW-0560">Oxidoreductase</keyword>
<keyword evidence="6" id="KW-0503">Monooxygenase</keyword>
<comment type="similarity">
    <text evidence="6">Belongs to the cytochrome P450 family.</text>
</comment>
<keyword evidence="9" id="KW-1185">Reference proteome</keyword>
<dbReference type="PANTHER" id="PTHR24305:SF147">
    <property type="entry name" value="P450, PUTATIVE (EUROFUNG)-RELATED"/>
    <property type="match status" value="1"/>
</dbReference>
<protein>
    <submittedName>
        <fullName evidence="8">Cytochrome P450</fullName>
    </submittedName>
</protein>
<dbReference type="EMBL" id="JAATWM020000005">
    <property type="protein sequence ID" value="KAF9880185.1"/>
    <property type="molecule type" value="Genomic_DNA"/>
</dbReference>
<evidence type="ECO:0000256" key="1">
    <source>
        <dbReference type="ARBA" id="ARBA00001971"/>
    </source>
</evidence>
<dbReference type="InterPro" id="IPR001128">
    <property type="entry name" value="Cyt_P450"/>
</dbReference>
<evidence type="ECO:0000256" key="4">
    <source>
        <dbReference type="ARBA" id="ARBA00023004"/>
    </source>
</evidence>
<dbReference type="GeneID" id="62157932"/>
<dbReference type="SUPFAM" id="SSF48264">
    <property type="entry name" value="Cytochrome P450"/>
    <property type="match status" value="1"/>
</dbReference>
<dbReference type="InterPro" id="IPR002401">
    <property type="entry name" value="Cyt_P450_E_grp-I"/>
</dbReference>
<dbReference type="InterPro" id="IPR050121">
    <property type="entry name" value="Cytochrome_P450_monoxygenase"/>
</dbReference>
<dbReference type="GO" id="GO:0005506">
    <property type="term" value="F:iron ion binding"/>
    <property type="evidence" value="ECO:0007669"/>
    <property type="project" value="InterPro"/>
</dbReference>
<dbReference type="InterPro" id="IPR017972">
    <property type="entry name" value="Cyt_P450_CS"/>
</dbReference>
<proteinExistence type="inferred from homology"/>
<name>A0A9P6LNY5_9PEZI</name>
<organism evidence="8 9">
    <name type="scientific">Colletotrichum karsti</name>
    <dbReference type="NCBI Taxonomy" id="1095194"/>
    <lineage>
        <taxon>Eukaryota</taxon>
        <taxon>Fungi</taxon>
        <taxon>Dikarya</taxon>
        <taxon>Ascomycota</taxon>
        <taxon>Pezizomycotina</taxon>
        <taxon>Sordariomycetes</taxon>
        <taxon>Hypocreomycetidae</taxon>
        <taxon>Glomerellales</taxon>
        <taxon>Glomerellaceae</taxon>
        <taxon>Colletotrichum</taxon>
        <taxon>Colletotrichum boninense species complex</taxon>
    </lineage>
</organism>
<keyword evidence="7" id="KW-0812">Transmembrane</keyword>
<gene>
    <name evidence="8" type="ORF">CkaCkLH20_02139</name>
</gene>
<keyword evidence="7" id="KW-1133">Transmembrane helix</keyword>
<dbReference type="PRINTS" id="PR00463">
    <property type="entry name" value="EP450I"/>
</dbReference>
<dbReference type="PANTHER" id="PTHR24305">
    <property type="entry name" value="CYTOCHROME P450"/>
    <property type="match status" value="1"/>
</dbReference>
<reference evidence="8" key="2">
    <citation type="submission" date="2020-11" db="EMBL/GenBank/DDBJ databases">
        <title>Whole genome sequencing of Colletotrichum sp.</title>
        <authorList>
            <person name="Li H."/>
        </authorList>
    </citation>
    <scope>NUCLEOTIDE SEQUENCE</scope>
    <source>
        <strain evidence="8">CkLH20</strain>
    </source>
</reference>
<comment type="cofactor">
    <cofactor evidence="1 5">
        <name>heme</name>
        <dbReference type="ChEBI" id="CHEBI:30413"/>
    </cofactor>
</comment>
<dbReference type="CDD" id="cd11062">
    <property type="entry name" value="CYP58-like"/>
    <property type="match status" value="1"/>
</dbReference>
<dbReference type="AlphaFoldDB" id="A0A9P6LNY5"/>
<dbReference type="InterPro" id="IPR036396">
    <property type="entry name" value="Cyt_P450_sf"/>
</dbReference>
<dbReference type="RefSeq" id="XP_038749646.1">
    <property type="nucleotide sequence ID" value="XM_038884858.1"/>
</dbReference>
<dbReference type="OrthoDB" id="3945418at2759"/>
<dbReference type="PROSITE" id="PS00086">
    <property type="entry name" value="CYTOCHROME_P450"/>
    <property type="match status" value="1"/>
</dbReference>